<evidence type="ECO:0000256" key="1">
    <source>
        <dbReference type="ARBA" id="ARBA00004370"/>
    </source>
</evidence>
<comment type="subcellular location">
    <subcellularLocation>
        <location evidence="1 7">Membrane</location>
    </subcellularLocation>
</comment>
<reference evidence="11 12" key="1">
    <citation type="submission" date="2020-03" db="EMBL/GenBank/DDBJ databases">
        <title>Draft Genome Sequence of Cudoniella acicularis.</title>
        <authorList>
            <person name="Buettner E."/>
            <person name="Kellner H."/>
        </authorList>
    </citation>
    <scope>NUCLEOTIDE SEQUENCE [LARGE SCALE GENOMIC DNA]</scope>
    <source>
        <strain evidence="11 12">DSM 108380</strain>
    </source>
</reference>
<dbReference type="PRINTS" id="PR00120">
    <property type="entry name" value="HATPASE"/>
</dbReference>
<dbReference type="EMBL" id="JAAMPI010001058">
    <property type="protein sequence ID" value="KAF4626932.1"/>
    <property type="molecule type" value="Genomic_DNA"/>
</dbReference>
<feature type="transmembrane region" description="Helical" evidence="7">
    <location>
        <begin position="304"/>
        <end position="325"/>
    </location>
</feature>
<comment type="caution">
    <text evidence="11">The sequence shown here is derived from an EMBL/GenBank/DDBJ whole genome shotgun (WGS) entry which is preliminary data.</text>
</comment>
<dbReference type="SUPFAM" id="SSF56784">
    <property type="entry name" value="HAD-like"/>
    <property type="match status" value="1"/>
</dbReference>
<evidence type="ECO:0000259" key="10">
    <source>
        <dbReference type="Pfam" id="PF24534"/>
    </source>
</evidence>
<dbReference type="PANTHER" id="PTHR46594">
    <property type="entry name" value="P-TYPE CATION-TRANSPORTING ATPASE"/>
    <property type="match status" value="1"/>
</dbReference>
<keyword evidence="3 7" id="KW-0479">Metal-binding</keyword>
<dbReference type="Gene3D" id="3.30.70.100">
    <property type="match status" value="1"/>
</dbReference>
<dbReference type="CDD" id="cd00371">
    <property type="entry name" value="HMA"/>
    <property type="match status" value="1"/>
</dbReference>
<proteinExistence type="inferred from homology"/>
<dbReference type="InterPro" id="IPR006121">
    <property type="entry name" value="HMA_dom"/>
</dbReference>
<dbReference type="PROSITE" id="PS01229">
    <property type="entry name" value="COF_2"/>
    <property type="match status" value="1"/>
</dbReference>
<dbReference type="InterPro" id="IPR008250">
    <property type="entry name" value="ATPase_P-typ_transduc_dom_A_sf"/>
</dbReference>
<dbReference type="InterPro" id="IPR059000">
    <property type="entry name" value="ATPase_P-type_domA"/>
</dbReference>
<evidence type="ECO:0000256" key="2">
    <source>
        <dbReference type="ARBA" id="ARBA00022692"/>
    </source>
</evidence>
<dbReference type="PROSITE" id="PS01047">
    <property type="entry name" value="HMA_1"/>
    <property type="match status" value="1"/>
</dbReference>
<evidence type="ECO:0000313" key="12">
    <source>
        <dbReference type="Proteomes" id="UP000566819"/>
    </source>
</evidence>
<evidence type="ECO:0000256" key="3">
    <source>
        <dbReference type="ARBA" id="ARBA00022723"/>
    </source>
</evidence>
<dbReference type="InterPro" id="IPR001757">
    <property type="entry name" value="P_typ_ATPase"/>
</dbReference>
<name>A0A8H4REW0_9HELO</name>
<evidence type="ECO:0000256" key="5">
    <source>
        <dbReference type="ARBA" id="ARBA00022989"/>
    </source>
</evidence>
<dbReference type="SUPFAM" id="SSF81653">
    <property type="entry name" value="Calcium ATPase, transduction domain A"/>
    <property type="match status" value="1"/>
</dbReference>
<dbReference type="Pfam" id="PF00122">
    <property type="entry name" value="E1-E2_ATPase"/>
    <property type="match status" value="1"/>
</dbReference>
<dbReference type="InterPro" id="IPR056236">
    <property type="entry name" value="HMA_PCA1"/>
</dbReference>
<dbReference type="Pfam" id="PF00403">
    <property type="entry name" value="HMA"/>
    <property type="match status" value="1"/>
</dbReference>
<dbReference type="InterPro" id="IPR036412">
    <property type="entry name" value="HAD-like_sf"/>
</dbReference>
<dbReference type="GO" id="GO:0019829">
    <property type="term" value="F:ATPase-coupled monoatomic cation transmembrane transporter activity"/>
    <property type="evidence" value="ECO:0007669"/>
    <property type="project" value="InterPro"/>
</dbReference>
<gene>
    <name evidence="11" type="ORF">G7Y89_g11225</name>
</gene>
<sequence>MSHSSGTTSCVKIKTSAPDSVNTLSTPSATVNVDQKTVREAPIIEIDIENGLVESHHIILSVQGMDCTTCETTLHRVLESLPGVQHVQVSLLLSQAEFDLKESVNLHCGNVAGIINQRTNFKCSRVSFGGAALDLVVIGCHQDYLDGYPDGIEKVTRVDDKTIRVYYNPSIIGARSILSHPFFHSAKLAPLSASLNTSTTRAQLYKTAYLTIISALLTSPVLIMAYAPLPKNGLVYGAVSLILATTVQFGVGGFIYVSALKALIYSRLVGMDMLVVLSTTIAYVYSVIAFAYLCEGRPLNPEGFFETSTLLVTLIMVGKTASGLARQKALDTISVESLQTPTARIANFPTQEDAFLDARLLEYDDILTILPDTSIVTDGLVISGDSEVDESLITGEAAPVPKSSGMPVIAGSLNRSGILKVQVTRLIHENTIKVVGSMVNEAKKSKPKIQEIADLVAGRFVPAIFIITLLVFGIWIGVELQRHDATIGDAATSAMTYAVSVLIVSCPCAIGLAVPMVIVIASGVGARRGLILKSPEAIEIARKITHVVFDKTGTLTQGKLSVVAEEIMEGMSMKIDSVILAITSSSKHPISVTIASHLSESGVQPLQLQDLVSVPGEGIEAKLDETCIQAGNPYWLGVEKTKAVCAVLAAGLSVFCVTIDGELVATFGLQDILRPDAIQTIDSLKRRSITVSMISGDNTAAVEAVATQLSIPIHCTRARCNPADKQAYIKGLNASTKNIVLFCGDGTNDAVALAQASIGVHMNEGTDVARSAADVILTRPSLMRIITLIDLSKASYRRIVLNFVWCFVYNTLAVLISAGAFEGVHPHFRIPPQYAGVGEIISVLPVIFLAVTLRWSRL</sequence>
<dbReference type="InterPro" id="IPR023298">
    <property type="entry name" value="ATPase_P-typ_TM_dom_sf"/>
</dbReference>
<dbReference type="InterPro" id="IPR023214">
    <property type="entry name" value="HAD_sf"/>
</dbReference>
<organism evidence="11 12">
    <name type="scientific">Cudoniella acicularis</name>
    <dbReference type="NCBI Taxonomy" id="354080"/>
    <lineage>
        <taxon>Eukaryota</taxon>
        <taxon>Fungi</taxon>
        <taxon>Dikarya</taxon>
        <taxon>Ascomycota</taxon>
        <taxon>Pezizomycotina</taxon>
        <taxon>Leotiomycetes</taxon>
        <taxon>Helotiales</taxon>
        <taxon>Tricladiaceae</taxon>
        <taxon>Cudoniella</taxon>
    </lineage>
</organism>
<keyword evidence="2 7" id="KW-0812">Transmembrane</keyword>
<feature type="domain" description="P-type ATPase A" evidence="8">
    <location>
        <begin position="356"/>
        <end position="438"/>
    </location>
</feature>
<keyword evidence="5 7" id="KW-1133">Transmembrane helix</keyword>
<evidence type="ECO:0000259" key="9">
    <source>
        <dbReference type="Pfam" id="PF00403"/>
    </source>
</evidence>
<dbReference type="OrthoDB" id="432719at2759"/>
<dbReference type="SFLD" id="SFLDS00003">
    <property type="entry name" value="Haloacid_Dehalogenase"/>
    <property type="match status" value="1"/>
</dbReference>
<feature type="domain" description="PCA1 HMA heavy metal-associated" evidence="10">
    <location>
        <begin position="127"/>
        <end position="191"/>
    </location>
</feature>
<dbReference type="Gene3D" id="3.40.50.1000">
    <property type="entry name" value="HAD superfamily/HAD-like"/>
    <property type="match status" value="1"/>
</dbReference>
<keyword evidence="7" id="KW-0547">Nucleotide-binding</keyword>
<dbReference type="PANTHER" id="PTHR46594:SF4">
    <property type="entry name" value="P-TYPE CATION-TRANSPORTING ATPASE"/>
    <property type="match status" value="1"/>
</dbReference>
<dbReference type="Proteomes" id="UP000566819">
    <property type="component" value="Unassembled WGS sequence"/>
</dbReference>
<keyword evidence="6 7" id="KW-0472">Membrane</keyword>
<dbReference type="InterPro" id="IPR023299">
    <property type="entry name" value="ATPase_P-typ_cyto_dom_N"/>
</dbReference>
<dbReference type="SUPFAM" id="SSF55008">
    <property type="entry name" value="HMA, heavy metal-associated domain"/>
    <property type="match status" value="1"/>
</dbReference>
<dbReference type="NCBIfam" id="TIGR01494">
    <property type="entry name" value="ATPase_P-type"/>
    <property type="match status" value="1"/>
</dbReference>
<dbReference type="Gene3D" id="2.70.150.10">
    <property type="entry name" value="Calcium-transporting ATPase, cytoplasmic transduction domain A"/>
    <property type="match status" value="1"/>
</dbReference>
<feature type="transmembrane region" description="Helical" evidence="7">
    <location>
        <begin position="233"/>
        <end position="257"/>
    </location>
</feature>
<accession>A0A8H4REW0</accession>
<dbReference type="InterPro" id="IPR027256">
    <property type="entry name" value="P-typ_ATPase_IB"/>
</dbReference>
<dbReference type="InterPro" id="IPR036163">
    <property type="entry name" value="HMA_dom_sf"/>
</dbReference>
<dbReference type="InterPro" id="IPR018303">
    <property type="entry name" value="ATPase_P-typ_P_site"/>
</dbReference>
<dbReference type="AlphaFoldDB" id="A0A8H4REW0"/>
<dbReference type="SUPFAM" id="SSF81665">
    <property type="entry name" value="Calcium ATPase, transmembrane domain M"/>
    <property type="match status" value="1"/>
</dbReference>
<dbReference type="InterPro" id="IPR044492">
    <property type="entry name" value="P_typ_ATPase_HD_dom"/>
</dbReference>
<dbReference type="GO" id="GO:0016020">
    <property type="term" value="C:membrane"/>
    <property type="evidence" value="ECO:0007669"/>
    <property type="project" value="UniProtKB-SubCell"/>
</dbReference>
<dbReference type="Pfam" id="PF00702">
    <property type="entry name" value="Hydrolase"/>
    <property type="match status" value="1"/>
</dbReference>
<evidence type="ECO:0000313" key="11">
    <source>
        <dbReference type="EMBL" id="KAF4626932.1"/>
    </source>
</evidence>
<dbReference type="GO" id="GO:0016887">
    <property type="term" value="F:ATP hydrolysis activity"/>
    <property type="evidence" value="ECO:0007669"/>
    <property type="project" value="InterPro"/>
</dbReference>
<keyword evidence="12" id="KW-1185">Reference proteome</keyword>
<dbReference type="GO" id="GO:0005524">
    <property type="term" value="F:ATP binding"/>
    <property type="evidence" value="ECO:0007669"/>
    <property type="project" value="UniProtKB-UniRule"/>
</dbReference>
<feature type="transmembrane region" description="Helical" evidence="7">
    <location>
        <begin position="799"/>
        <end position="821"/>
    </location>
</feature>
<feature type="transmembrane region" description="Helical" evidence="7">
    <location>
        <begin position="833"/>
        <end position="853"/>
    </location>
</feature>
<evidence type="ECO:0000259" key="8">
    <source>
        <dbReference type="Pfam" id="PF00122"/>
    </source>
</evidence>
<evidence type="ECO:0000256" key="7">
    <source>
        <dbReference type="RuleBase" id="RU362081"/>
    </source>
</evidence>
<feature type="transmembrane region" description="Helical" evidence="7">
    <location>
        <begin position="497"/>
        <end position="524"/>
    </location>
</feature>
<dbReference type="NCBIfam" id="TIGR01525">
    <property type="entry name" value="ATPase-IB_hvy"/>
    <property type="match status" value="1"/>
</dbReference>
<dbReference type="SFLD" id="SFLDF00027">
    <property type="entry name" value="p-type_atpase"/>
    <property type="match status" value="1"/>
</dbReference>
<dbReference type="PRINTS" id="PR00119">
    <property type="entry name" value="CATATPASE"/>
</dbReference>
<feature type="transmembrane region" description="Helical" evidence="7">
    <location>
        <begin position="452"/>
        <end position="477"/>
    </location>
</feature>
<feature type="domain" description="HMA" evidence="9">
    <location>
        <begin position="60"/>
        <end position="104"/>
    </location>
</feature>
<evidence type="ECO:0008006" key="13">
    <source>
        <dbReference type="Google" id="ProtNLM"/>
    </source>
</evidence>
<dbReference type="Gene3D" id="3.40.1110.10">
    <property type="entry name" value="Calcium-transporting ATPase, cytoplasmic domain N"/>
    <property type="match status" value="1"/>
</dbReference>
<dbReference type="PROSITE" id="PS00154">
    <property type="entry name" value="ATPASE_E1_E2"/>
    <property type="match status" value="1"/>
</dbReference>
<dbReference type="NCBIfam" id="TIGR01511">
    <property type="entry name" value="ATPase-IB1_Cu"/>
    <property type="match status" value="1"/>
</dbReference>
<feature type="transmembrane region" description="Helical" evidence="7">
    <location>
        <begin position="208"/>
        <end position="227"/>
    </location>
</feature>
<dbReference type="SFLD" id="SFLDG00002">
    <property type="entry name" value="C1.7:_P-type_atpase_like"/>
    <property type="match status" value="1"/>
</dbReference>
<protein>
    <recommendedName>
        <fullName evidence="13">HMA domain-containing protein</fullName>
    </recommendedName>
</protein>
<keyword evidence="4" id="KW-1278">Translocase</keyword>
<keyword evidence="7" id="KW-0067">ATP-binding</keyword>
<dbReference type="GO" id="GO:0046872">
    <property type="term" value="F:metal ion binding"/>
    <property type="evidence" value="ECO:0007669"/>
    <property type="project" value="UniProtKB-KW"/>
</dbReference>
<evidence type="ECO:0000256" key="6">
    <source>
        <dbReference type="ARBA" id="ARBA00023136"/>
    </source>
</evidence>
<comment type="similarity">
    <text evidence="7">Belongs to the cation transport ATPase (P-type) (TC 3.A.3) family. Type IB subfamily.</text>
</comment>
<feature type="transmembrane region" description="Helical" evidence="7">
    <location>
        <begin position="269"/>
        <end position="292"/>
    </location>
</feature>
<dbReference type="Pfam" id="PF24534">
    <property type="entry name" value="HMA_PCA1"/>
    <property type="match status" value="1"/>
</dbReference>
<evidence type="ECO:0000256" key="4">
    <source>
        <dbReference type="ARBA" id="ARBA00022967"/>
    </source>
</evidence>
<dbReference type="InterPro" id="IPR017969">
    <property type="entry name" value="Heavy-metal-associated_CS"/>
</dbReference>